<dbReference type="PANTHER" id="PTHR16537:SF1">
    <property type="entry name" value="PROTEIN ZNRD2"/>
    <property type="match status" value="1"/>
</dbReference>
<dbReference type="Proteomes" id="UP000269396">
    <property type="component" value="Unassembled WGS sequence"/>
</dbReference>
<evidence type="ECO:0000313" key="2">
    <source>
        <dbReference type="Proteomes" id="UP000269396"/>
    </source>
</evidence>
<dbReference type="PANTHER" id="PTHR16537">
    <property type="entry name" value="SJOEGREN SYNDROME/SCLERODERMA AUTOANTIGEN 1"/>
    <property type="match status" value="1"/>
</dbReference>
<evidence type="ECO:0000313" key="1">
    <source>
        <dbReference type="EMBL" id="VDP24980.1"/>
    </source>
</evidence>
<name>A0A183NRL9_9TREM</name>
<protein>
    <submittedName>
        <fullName evidence="1">Uncharacterized protein</fullName>
    </submittedName>
</protein>
<dbReference type="InterPro" id="IPR009563">
    <property type="entry name" value="SSSCA1"/>
</dbReference>
<gene>
    <name evidence="1" type="ORF">SMTD_LOCUS4755</name>
</gene>
<keyword evidence="2" id="KW-1185">Reference proteome</keyword>
<dbReference type="AlphaFoldDB" id="A0A183NRL9"/>
<proteinExistence type="predicted"/>
<dbReference type="EMBL" id="UZAL01026711">
    <property type="protein sequence ID" value="VDP24980.1"/>
    <property type="molecule type" value="Genomic_DNA"/>
</dbReference>
<accession>A0A183NRL9</accession>
<dbReference type="Pfam" id="PF06677">
    <property type="entry name" value="Auto_anti-p27"/>
    <property type="match status" value="1"/>
</dbReference>
<reference evidence="1 2" key="1">
    <citation type="submission" date="2018-11" db="EMBL/GenBank/DDBJ databases">
        <authorList>
            <consortium name="Pathogen Informatics"/>
        </authorList>
    </citation>
    <scope>NUCLEOTIDE SEQUENCE [LARGE SCALE GENOMIC DNA]</scope>
    <source>
        <strain>Denwood</strain>
        <strain evidence="2">Zambia</strain>
    </source>
</reference>
<dbReference type="InterPro" id="IPR051888">
    <property type="entry name" value="UPF0148_domain"/>
</dbReference>
<organism evidence="1 2">
    <name type="scientific">Schistosoma mattheei</name>
    <dbReference type="NCBI Taxonomy" id="31246"/>
    <lineage>
        <taxon>Eukaryota</taxon>
        <taxon>Metazoa</taxon>
        <taxon>Spiralia</taxon>
        <taxon>Lophotrochozoa</taxon>
        <taxon>Platyhelminthes</taxon>
        <taxon>Trematoda</taxon>
        <taxon>Digenea</taxon>
        <taxon>Strigeidida</taxon>
        <taxon>Schistosomatoidea</taxon>
        <taxon>Schistosomatidae</taxon>
        <taxon>Schistosoma</taxon>
    </lineage>
</organism>
<dbReference type="STRING" id="31246.A0A183NRL9"/>
<sequence>MNEYLCTYEELEVAEMEAACAPVDFPVVNILTENFSPMAKLHNNDKKVILKAINDLSTKMNELIAYTKISSMAVKDRCIDHIGTSIFEFPLKTPDRLRTFEVALKEIEFGDQFIIMNSQSLEDNDILHDSSYANCDIKKRQRSDKISNLMGQYLLKGWRMLNESCPKCEPNGQYYCVACLEVDQEKSNSIKEPLLGNQHLLNKSQNFSTASSPFRSDVDTGLPKKSTDAQMKPLSDNKKTSTNACSEISILTELREKIHWSMSQLVETTTPMEIRQWVDTLKSLLDLWDKLLKSNFVKC</sequence>